<dbReference type="EMBL" id="JAJFNJ020000003">
    <property type="protein sequence ID" value="MEC3887428.1"/>
    <property type="molecule type" value="Genomic_DNA"/>
</dbReference>
<sequence length="503" mass="57046">MSQEILDMECSNVFIATKVYNWRGAHVSYHANNCWIPCDEGNRHFRAIRERIEKKLCEELEPHITRATKVYCSEGRVTGYDWEGGFIPHDFQNRLFQLLRAAIESGVCQVEEPREIDASMSRIDSLIFCVILDRGWQHLAGRLERTFEHQANPDSDPVALQVRLQNLPAEGGDVFPLVCEALGVEPPEHPISLKYLKAAMIEVEISVANLLKIFRGELARIEERIAPFVNDQLEQHLTRSGRSKSRGPSIDWLIQMAPNYLTYVVADTANVALQAFALEYGGNAPGHVTEDTLLRSHLTFARHYDGSIRLWQFKSQGDHSFQVQGRWEGGAALATVSDEQRRKVVDLQFVSSRVQQLFQSGFAAEALVLANAAFEVVVERYLALAVANDPIAEDKVKAQGHRQHLELLDKVVSAETEPNLQSAEFKEFVSVMFEMNMMRNNYLHQLVPPSQDPWKLAELDRIVGRVLPFLTEPFRSRNTLGCLFQHGGPRQETTLLLLSELKM</sequence>
<name>A0AAJ2X245_XANCA</name>
<accession>A0AAJ2X245</accession>
<protein>
    <submittedName>
        <fullName evidence="1">Uncharacterized protein</fullName>
    </submittedName>
</protein>
<reference evidence="1" key="2">
    <citation type="submission" date="2024-01" db="EMBL/GenBank/DDBJ databases">
        <title>Long-read genome sequencing of X. campestris pv. papavericola.</title>
        <authorList>
            <person name="Hussain R.M.F."/>
            <person name="Greer S."/>
            <person name="Harrison J."/>
            <person name="Grant M."/>
            <person name="Vicente J."/>
            <person name="Studholme D.J."/>
        </authorList>
    </citation>
    <scope>NUCLEOTIDE SEQUENCE</scope>
    <source>
        <strain evidence="1">NCPPB 2970</strain>
    </source>
</reference>
<reference evidence="1" key="1">
    <citation type="submission" date="2021-10" db="EMBL/GenBank/DDBJ databases">
        <authorList>
            <person name="Hussein R."/>
            <person name="Harrison J."/>
            <person name="Studholme D.J."/>
            <person name="Vicente J."/>
            <person name="Grant M."/>
        </authorList>
    </citation>
    <scope>NUCLEOTIDE SEQUENCE</scope>
    <source>
        <strain evidence="1">NCPPB 2970</strain>
    </source>
</reference>
<dbReference type="RefSeq" id="WP_228427393.1">
    <property type="nucleotide sequence ID" value="NZ_JAJFNJ020000003.1"/>
</dbReference>
<proteinExistence type="predicted"/>
<dbReference type="AlphaFoldDB" id="A0AAJ2X245"/>
<dbReference type="Proteomes" id="UP001297361">
    <property type="component" value="Unassembled WGS sequence"/>
</dbReference>
<evidence type="ECO:0000313" key="1">
    <source>
        <dbReference type="EMBL" id="MEC3887428.1"/>
    </source>
</evidence>
<comment type="caution">
    <text evidence="1">The sequence shown here is derived from an EMBL/GenBank/DDBJ whole genome shotgun (WGS) entry which is preliminary data.</text>
</comment>
<organism evidence="1 2">
    <name type="scientific">Xanthomonas campestris pv. papavericola</name>
    <dbReference type="NCBI Taxonomy" id="487881"/>
    <lineage>
        <taxon>Bacteria</taxon>
        <taxon>Pseudomonadati</taxon>
        <taxon>Pseudomonadota</taxon>
        <taxon>Gammaproteobacteria</taxon>
        <taxon>Lysobacterales</taxon>
        <taxon>Lysobacteraceae</taxon>
        <taxon>Xanthomonas</taxon>
    </lineage>
</organism>
<gene>
    <name evidence="1" type="ORF">LLE72_006585</name>
</gene>
<evidence type="ECO:0000313" key="2">
    <source>
        <dbReference type="Proteomes" id="UP001297361"/>
    </source>
</evidence>